<keyword evidence="2" id="KW-1185">Reference proteome</keyword>
<evidence type="ECO:0000313" key="1">
    <source>
        <dbReference type="EMBL" id="OEU16230.1"/>
    </source>
</evidence>
<evidence type="ECO:0000313" key="2">
    <source>
        <dbReference type="Proteomes" id="UP000095751"/>
    </source>
</evidence>
<organism evidence="1 2">
    <name type="scientific">Fragilariopsis cylindrus CCMP1102</name>
    <dbReference type="NCBI Taxonomy" id="635003"/>
    <lineage>
        <taxon>Eukaryota</taxon>
        <taxon>Sar</taxon>
        <taxon>Stramenopiles</taxon>
        <taxon>Ochrophyta</taxon>
        <taxon>Bacillariophyta</taxon>
        <taxon>Bacillariophyceae</taxon>
        <taxon>Bacillariophycidae</taxon>
        <taxon>Bacillariales</taxon>
        <taxon>Bacillariaceae</taxon>
        <taxon>Fragilariopsis</taxon>
    </lineage>
</organism>
<dbReference type="KEGG" id="fcy:FRACYDRAFT_185045"/>
<sequence length="104" mass="10663">MLSSPTSTKAAGEPDCLKDCLKNCLKIAPKDGQYCTDSCTDYCAQDDRTDGLSGSVSAQNGEVGILGGSFGKGTVPKGDDKPPSLIKIPGLDFSAGSGKKLIGY</sequence>
<gene>
    <name evidence="1" type="ORF">FRACYDRAFT_185045</name>
</gene>
<reference evidence="1 2" key="1">
    <citation type="submission" date="2016-09" db="EMBL/GenBank/DDBJ databases">
        <title>Extensive genetic diversity and differential bi-allelic expression allows diatom success in the polar Southern Ocean.</title>
        <authorList>
            <consortium name="DOE Joint Genome Institute"/>
            <person name="Mock T."/>
            <person name="Otillar R.P."/>
            <person name="Strauss J."/>
            <person name="Dupont C."/>
            <person name="Frickenhaus S."/>
            <person name="Maumus F."/>
            <person name="Mcmullan M."/>
            <person name="Sanges R."/>
            <person name="Schmutz J."/>
            <person name="Toseland A."/>
            <person name="Valas R."/>
            <person name="Veluchamy A."/>
            <person name="Ward B.J."/>
            <person name="Allen A."/>
            <person name="Barry K."/>
            <person name="Falciatore A."/>
            <person name="Ferrante M."/>
            <person name="Fortunato A.E."/>
            <person name="Gloeckner G."/>
            <person name="Gruber A."/>
            <person name="Hipkin R."/>
            <person name="Janech M."/>
            <person name="Kroth P."/>
            <person name="Leese F."/>
            <person name="Lindquist E."/>
            <person name="Lyon B.R."/>
            <person name="Martin J."/>
            <person name="Mayer C."/>
            <person name="Parker M."/>
            <person name="Quesneville H."/>
            <person name="Raymond J."/>
            <person name="Uhlig C."/>
            <person name="Valentin K.U."/>
            <person name="Worden A.Z."/>
            <person name="Armbrust E.V."/>
            <person name="Bowler C."/>
            <person name="Green B."/>
            <person name="Moulton V."/>
            <person name="Van Oosterhout C."/>
            <person name="Grigoriev I."/>
        </authorList>
    </citation>
    <scope>NUCLEOTIDE SEQUENCE [LARGE SCALE GENOMIC DNA]</scope>
    <source>
        <strain evidence="1 2">CCMP1102</strain>
    </source>
</reference>
<dbReference type="InParanoid" id="A0A1E7FDH2"/>
<dbReference type="EMBL" id="KV784358">
    <property type="protein sequence ID" value="OEU16230.1"/>
    <property type="molecule type" value="Genomic_DNA"/>
</dbReference>
<proteinExistence type="predicted"/>
<accession>A0A1E7FDH2</accession>
<dbReference type="OrthoDB" id="204729at2759"/>
<name>A0A1E7FDH2_9STRA</name>
<protein>
    <submittedName>
        <fullName evidence="1">Uncharacterized protein</fullName>
    </submittedName>
</protein>
<dbReference type="Proteomes" id="UP000095751">
    <property type="component" value="Unassembled WGS sequence"/>
</dbReference>
<dbReference type="AlphaFoldDB" id="A0A1E7FDH2"/>